<evidence type="ECO:0000313" key="2">
    <source>
        <dbReference type="Proteomes" id="UP001234581"/>
    </source>
</evidence>
<dbReference type="RefSeq" id="XP_058344945.1">
    <property type="nucleotide sequence ID" value="XM_058484320.1"/>
</dbReference>
<gene>
    <name evidence="1" type="ORF">O0I10_004259</name>
</gene>
<comment type="caution">
    <text evidence="1">The sequence shown here is derived from an EMBL/GenBank/DDBJ whole genome shotgun (WGS) entry which is preliminary data.</text>
</comment>
<accession>A0AAD7V8U2</accession>
<sequence length="149" mass="17283">MEQRHGMSLWLEALDSIELIVYPYLQDSSTQTRRHMRHRLWSYLKLLMLDGMDDSIMEQGRKHGTLQDTTNARQLEGHWQRSPFQAFLIPKQQQQQTARFQRDSIAMATQLDPPSRSTNTAAHFKGVPLINQCPLALDQAPNRPTRRAS</sequence>
<dbReference type="EMBL" id="JARTCD010000015">
    <property type="protein sequence ID" value="KAJ8660032.1"/>
    <property type="molecule type" value="Genomic_DNA"/>
</dbReference>
<proteinExistence type="predicted"/>
<evidence type="ECO:0000313" key="1">
    <source>
        <dbReference type="EMBL" id="KAJ8660032.1"/>
    </source>
</evidence>
<organism evidence="1 2">
    <name type="scientific">Lichtheimia ornata</name>
    <dbReference type="NCBI Taxonomy" id="688661"/>
    <lineage>
        <taxon>Eukaryota</taxon>
        <taxon>Fungi</taxon>
        <taxon>Fungi incertae sedis</taxon>
        <taxon>Mucoromycota</taxon>
        <taxon>Mucoromycotina</taxon>
        <taxon>Mucoromycetes</taxon>
        <taxon>Mucorales</taxon>
        <taxon>Lichtheimiaceae</taxon>
        <taxon>Lichtheimia</taxon>
    </lineage>
</organism>
<name>A0AAD7V8U2_9FUNG</name>
<dbReference type="AlphaFoldDB" id="A0AAD7V8U2"/>
<dbReference type="Proteomes" id="UP001234581">
    <property type="component" value="Unassembled WGS sequence"/>
</dbReference>
<keyword evidence="2" id="KW-1185">Reference proteome</keyword>
<dbReference type="GeneID" id="83211672"/>
<protein>
    <submittedName>
        <fullName evidence="1">Uncharacterized protein</fullName>
    </submittedName>
</protein>
<reference evidence="1 2" key="1">
    <citation type="submission" date="2023-03" db="EMBL/GenBank/DDBJ databases">
        <title>Genome sequence of Lichtheimia ornata CBS 291.66.</title>
        <authorList>
            <person name="Mohabir J.T."/>
            <person name="Shea T.P."/>
            <person name="Kurbessoian T."/>
            <person name="Berby B."/>
            <person name="Fontaine J."/>
            <person name="Livny J."/>
            <person name="Gnirke A."/>
            <person name="Stajich J.E."/>
            <person name="Cuomo C.A."/>
        </authorList>
    </citation>
    <scope>NUCLEOTIDE SEQUENCE [LARGE SCALE GENOMIC DNA]</scope>
    <source>
        <strain evidence="1">CBS 291.66</strain>
    </source>
</reference>